<sequence>MLANRYQALIYQVPELRTVGAPLLEINTLLYNNVIDNEELEPPEAGLEDEDEDGLYGDNNDDDLDHPSKKLVRARYDTSTSNLSNHAKGCNPGAKSSRPPPTHRDTFAIVRFSAVAGLGMLDKYYAKTDDSIMYRLGILMHPAYGRAYMERLGWEADWIKVAIELGRTQWRVNYRPAVDAAPLDSTPVEASIFDVLDDTPIDDDPFEHYIKSPPISKASCSKPLLWWAKMSPYSVKPTPENRALIQMAQDFLSAPATSVDVERAFSHGGGMVTKRRHALSVETIRANSLVSAWSREKLIPEKVVMEKLGSMHKRKKTVVEGASNELDGDEVS</sequence>
<evidence type="ECO:0000259" key="2">
    <source>
        <dbReference type="Pfam" id="PF05699"/>
    </source>
</evidence>
<protein>
    <recommendedName>
        <fullName evidence="2">HAT C-terminal dimerisation domain-containing protein</fullName>
    </recommendedName>
</protein>
<dbReference type="Proteomes" id="UP000815677">
    <property type="component" value="Unassembled WGS sequence"/>
</dbReference>
<keyword evidence="4" id="KW-1185">Reference proteome</keyword>
<feature type="region of interest" description="Disordered" evidence="1">
    <location>
        <begin position="40"/>
        <end position="102"/>
    </location>
</feature>
<organism evidence="3 4">
    <name type="scientific">Mycena chlorophos</name>
    <name type="common">Agaric fungus</name>
    <name type="synonym">Agaricus chlorophos</name>
    <dbReference type="NCBI Taxonomy" id="658473"/>
    <lineage>
        <taxon>Eukaryota</taxon>
        <taxon>Fungi</taxon>
        <taxon>Dikarya</taxon>
        <taxon>Basidiomycota</taxon>
        <taxon>Agaricomycotina</taxon>
        <taxon>Agaricomycetes</taxon>
        <taxon>Agaricomycetidae</taxon>
        <taxon>Agaricales</taxon>
        <taxon>Marasmiineae</taxon>
        <taxon>Mycenaceae</taxon>
        <taxon>Mycena</taxon>
    </lineage>
</organism>
<dbReference type="Pfam" id="PF05699">
    <property type="entry name" value="Dimer_Tnp_hAT"/>
    <property type="match status" value="1"/>
</dbReference>
<dbReference type="SUPFAM" id="SSF53098">
    <property type="entry name" value="Ribonuclease H-like"/>
    <property type="match status" value="1"/>
</dbReference>
<gene>
    <name evidence="3" type="ORF">MCHLO_03907</name>
</gene>
<name>A0ABQ0L7E9_MYCCL</name>
<proteinExistence type="predicted"/>
<evidence type="ECO:0000313" key="3">
    <source>
        <dbReference type="EMBL" id="GAT46374.1"/>
    </source>
</evidence>
<feature type="compositionally biased region" description="Acidic residues" evidence="1">
    <location>
        <begin position="40"/>
        <end position="64"/>
    </location>
</feature>
<dbReference type="InterPro" id="IPR012337">
    <property type="entry name" value="RNaseH-like_sf"/>
</dbReference>
<dbReference type="InterPro" id="IPR008906">
    <property type="entry name" value="HATC_C_dom"/>
</dbReference>
<dbReference type="EMBL" id="DF842410">
    <property type="protein sequence ID" value="GAT46374.1"/>
    <property type="molecule type" value="Genomic_DNA"/>
</dbReference>
<feature type="domain" description="HAT C-terminal dimerisation" evidence="2">
    <location>
        <begin position="207"/>
        <end position="287"/>
    </location>
</feature>
<evidence type="ECO:0000313" key="4">
    <source>
        <dbReference type="Proteomes" id="UP000815677"/>
    </source>
</evidence>
<reference evidence="3" key="1">
    <citation type="submission" date="2014-09" db="EMBL/GenBank/DDBJ databases">
        <title>Genome sequence of the luminous mushroom Mycena chlorophos for searching fungal bioluminescence genes.</title>
        <authorList>
            <person name="Tanaka Y."/>
            <person name="Kasuga D."/>
            <person name="Oba Y."/>
            <person name="Hase S."/>
            <person name="Sato K."/>
            <person name="Oba Y."/>
            <person name="Sakakibara Y."/>
        </authorList>
    </citation>
    <scope>NUCLEOTIDE SEQUENCE</scope>
</reference>
<accession>A0ABQ0L7E9</accession>
<evidence type="ECO:0000256" key="1">
    <source>
        <dbReference type="SAM" id="MobiDB-lite"/>
    </source>
</evidence>